<feature type="transmembrane region" description="Helical" evidence="1">
    <location>
        <begin position="213"/>
        <end position="237"/>
    </location>
</feature>
<evidence type="ECO:0000256" key="1">
    <source>
        <dbReference type="SAM" id="Phobius"/>
    </source>
</evidence>
<keyword evidence="1" id="KW-0812">Transmembrane</keyword>
<keyword evidence="3" id="KW-1185">Reference proteome</keyword>
<evidence type="ECO:0000313" key="2">
    <source>
        <dbReference type="EMBL" id="CAA9996273.1"/>
    </source>
</evidence>
<dbReference type="Proteomes" id="UP000479000">
    <property type="component" value="Unassembled WGS sequence"/>
</dbReference>
<dbReference type="AlphaFoldDB" id="A0A6H5G388"/>
<feature type="transmembrane region" description="Helical" evidence="1">
    <location>
        <begin position="727"/>
        <end position="751"/>
    </location>
</feature>
<keyword evidence="1" id="KW-1133">Transmembrane helix</keyword>
<evidence type="ECO:0000313" key="3">
    <source>
        <dbReference type="Proteomes" id="UP000479000"/>
    </source>
</evidence>
<reference evidence="2 3" key="1">
    <citation type="submission" date="2020-02" db="EMBL/GenBank/DDBJ databases">
        <authorList>
            <person name="Ferguson B K."/>
        </authorList>
    </citation>
    <scope>NUCLEOTIDE SEQUENCE [LARGE SCALE GENOMIC DNA]</scope>
</reference>
<feature type="transmembrane region" description="Helical" evidence="1">
    <location>
        <begin position="249"/>
        <end position="270"/>
    </location>
</feature>
<dbReference type="EMBL" id="CADCXU010004513">
    <property type="protein sequence ID" value="CAA9996273.1"/>
    <property type="molecule type" value="Genomic_DNA"/>
</dbReference>
<feature type="transmembrane region" description="Helical" evidence="1">
    <location>
        <begin position="156"/>
        <end position="174"/>
    </location>
</feature>
<name>A0A6H5G388_9HEMI</name>
<protein>
    <submittedName>
        <fullName evidence="2">Uncharacterized protein</fullName>
    </submittedName>
</protein>
<feature type="transmembrane region" description="Helical" evidence="1">
    <location>
        <begin position="337"/>
        <end position="356"/>
    </location>
</feature>
<feature type="transmembrane region" description="Helical" evidence="1">
    <location>
        <begin position="376"/>
        <end position="396"/>
    </location>
</feature>
<accession>A0A6H5G388</accession>
<feature type="transmembrane region" description="Helical" evidence="1">
    <location>
        <begin position="282"/>
        <end position="300"/>
    </location>
</feature>
<feature type="transmembrane region" description="Helical" evidence="1">
    <location>
        <begin position="403"/>
        <end position="424"/>
    </location>
</feature>
<proteinExistence type="predicted"/>
<keyword evidence="1" id="KW-0472">Membrane</keyword>
<feature type="transmembrane region" description="Helical" evidence="1">
    <location>
        <begin position="118"/>
        <end position="136"/>
    </location>
</feature>
<feature type="transmembrane region" description="Helical" evidence="1">
    <location>
        <begin position="186"/>
        <end position="207"/>
    </location>
</feature>
<organism evidence="2 3">
    <name type="scientific">Nesidiocoris tenuis</name>
    <dbReference type="NCBI Taxonomy" id="355587"/>
    <lineage>
        <taxon>Eukaryota</taxon>
        <taxon>Metazoa</taxon>
        <taxon>Ecdysozoa</taxon>
        <taxon>Arthropoda</taxon>
        <taxon>Hexapoda</taxon>
        <taxon>Insecta</taxon>
        <taxon>Pterygota</taxon>
        <taxon>Neoptera</taxon>
        <taxon>Paraneoptera</taxon>
        <taxon>Hemiptera</taxon>
        <taxon>Heteroptera</taxon>
        <taxon>Panheteroptera</taxon>
        <taxon>Cimicomorpha</taxon>
        <taxon>Miridae</taxon>
        <taxon>Dicyphina</taxon>
        <taxon>Nesidiocoris</taxon>
    </lineage>
</organism>
<gene>
    <name evidence="2" type="ORF">NTEN_LOCUS2836</name>
</gene>
<sequence>MKQSSPGPLRRLLQRFTLMGSLKSTPETKRTHLEVSPPDCGCLGERSPLTSKDICGRLEYLSHIGNRTAMNNWRRAILHRLSFAPSFAQNKTNDNELPNSNLTSDTPKPAKKFTKRDFIIMSHLWTFEIVFAAMEAMRNAMTRASFGGGVLSKDMIAHHTSSCSFVVCVSLIVLAVSNALCGSPKVIPLVVGISVYHLTSVFGILMVTPTSHILPLIMISLQVGWYASTPMRYWLIFHQRIPLRANSSLLFVGWNSFLVSIAIYFTTVYIENSRFINVEYLVAWVVLGLVMLVWISGVILSKNRFNNTPDDCSVISAEYESTEVSKHFQARQRNSHLILFLLVLFPSCIFPVTREMVSSSLRGLPENMNTDFRLDLIVYVACIPVITFLLYVFACVRHEVRGLLFLGAAHVANLIMVVLFVIMISKSSTDPATIPTTTAGPSPEHTTTDNTWTPSLWANGQALLLISQIDRGHHCYNRFYAKCSPLSDEPRVLKTLNETKRFFVEGFNESTARPVIFSGYVDVEPLKSRLYIVTRENGLLHVPGPEHMFKSVLSRKKYHIVTLLPPCNDGPEVDDNGRRGLSVDKTCHSVKYSMVEFGANDQILKEGFEIGPKYATVSDLIFPHNDTERITISIFVDGVKTAHPPGELDFRQSESDKLKKKHPMDWWGIVNFDLPKSTGLKPKTLFVKRSQEEFASKGLCWNDDAWFTPTPSMATPTGPPIPNFYEFMGALALSGVVTAVVSVSYIHFIWIQCPCEIQRYFLFRALPRPQRIVFCSDFSLYKETLYTFLIFGLTLYEFGPSFRAESWPKGKRMTAQLGEASFIKSGGCRRIFRSFRADPLAKLEVELYRDREEMPATATKVEFTYNQAQAVNHTENR</sequence>